<sequence length="464" mass="47706">MSRRRTSALAAALLTLVTAAAAQVMAAGTAEAAPGVRKNVTPCVRPGQTAYPVNYYWKNVLGMQLGSGNVAVDTTPALWGGQIAPGSTFTLQLAHRTARWPLLVRSYTTSWDLSSLLANADIVSQSGAGTISGTTLTIPSSGTKTDPTPKVITFRVKQGTVGQSMTIRPTGISSVVAAPGQLGNNTPAPPIQIVNGQTISPTTAVNDTATTRQDTAVTIPVLANDTGSGATITAVGKPANGTVTISGNSLVYTPPTGLSGTDTFTYTISTPCGTSTATVTVVVTCVTNPINLANGSFESPYVATANWNIPDASTNPAAGWRTTASDGMLEIWRSGFQGVPSADGQQFGELNASEPSTLYQDVPTVPGTVMSWSIWHRGRAGTDVMQVLLGAPGATVAQTPTGATSPNISTDNTAWRQYTGTYVVPAGQTTTRFSFQAVSSAGGGASGNFLDGVVFQTPPCQPMQ</sequence>
<proteinExistence type="predicted"/>
<keyword evidence="1" id="KW-0732">Signal</keyword>
<keyword evidence="3" id="KW-1185">Reference proteome</keyword>
<comment type="caution">
    <text evidence="2">The sequence shown here is derived from an EMBL/GenBank/DDBJ whole genome shotgun (WGS) entry which is preliminary data.</text>
</comment>
<name>A0A5M3X566_9ACTN</name>
<reference evidence="2 3" key="1">
    <citation type="submission" date="2019-10" db="EMBL/GenBank/DDBJ databases">
        <title>Whole genome shotgun sequence of Acrocarpospora macrocephala NBRC 16266.</title>
        <authorList>
            <person name="Ichikawa N."/>
            <person name="Kimura A."/>
            <person name="Kitahashi Y."/>
            <person name="Komaki H."/>
            <person name="Oguchi A."/>
        </authorList>
    </citation>
    <scope>NUCLEOTIDE SEQUENCE [LARGE SCALE GENOMIC DNA]</scope>
    <source>
        <strain evidence="2 3">NBRC 16266</strain>
    </source>
</reference>
<gene>
    <name evidence="2" type="ORF">Amac_083880</name>
</gene>
<dbReference type="Gene3D" id="2.60.40.3440">
    <property type="match status" value="1"/>
</dbReference>
<accession>A0A5M3X566</accession>
<dbReference type="Pfam" id="PF17963">
    <property type="entry name" value="Big_9"/>
    <property type="match status" value="1"/>
</dbReference>
<feature type="signal peptide" evidence="1">
    <location>
        <begin position="1"/>
        <end position="26"/>
    </location>
</feature>
<evidence type="ECO:0000256" key="1">
    <source>
        <dbReference type="SAM" id="SignalP"/>
    </source>
</evidence>
<dbReference type="OrthoDB" id="158862at2"/>
<dbReference type="AlphaFoldDB" id="A0A5M3X566"/>
<dbReference type="EMBL" id="BLAE01000064">
    <property type="protein sequence ID" value="GES14791.1"/>
    <property type="molecule type" value="Genomic_DNA"/>
</dbReference>
<protein>
    <submittedName>
        <fullName evidence="2">Uncharacterized protein</fullName>
    </submittedName>
</protein>
<dbReference type="Gene3D" id="2.60.120.260">
    <property type="entry name" value="Galactose-binding domain-like"/>
    <property type="match status" value="1"/>
</dbReference>
<feature type="chain" id="PRO_5039422791" evidence="1">
    <location>
        <begin position="27"/>
        <end position="464"/>
    </location>
</feature>
<dbReference type="RefSeq" id="WP_155359946.1">
    <property type="nucleotide sequence ID" value="NZ_BAAAHL010000007.1"/>
</dbReference>
<organism evidence="2 3">
    <name type="scientific">Acrocarpospora macrocephala</name>
    <dbReference type="NCBI Taxonomy" id="150177"/>
    <lineage>
        <taxon>Bacteria</taxon>
        <taxon>Bacillati</taxon>
        <taxon>Actinomycetota</taxon>
        <taxon>Actinomycetes</taxon>
        <taxon>Streptosporangiales</taxon>
        <taxon>Streptosporangiaceae</taxon>
        <taxon>Acrocarpospora</taxon>
    </lineage>
</organism>
<evidence type="ECO:0000313" key="3">
    <source>
        <dbReference type="Proteomes" id="UP000331127"/>
    </source>
</evidence>
<dbReference type="Proteomes" id="UP000331127">
    <property type="component" value="Unassembled WGS sequence"/>
</dbReference>
<evidence type="ECO:0000313" key="2">
    <source>
        <dbReference type="EMBL" id="GES14791.1"/>
    </source>
</evidence>